<evidence type="ECO:0000256" key="8">
    <source>
        <dbReference type="HAMAP-Rule" id="MF_00235"/>
    </source>
</evidence>
<dbReference type="GO" id="GO:0044209">
    <property type="term" value="P:AMP salvage"/>
    <property type="evidence" value="ECO:0007669"/>
    <property type="project" value="UniProtKB-UniRule"/>
</dbReference>
<evidence type="ECO:0000256" key="10">
    <source>
        <dbReference type="RuleBase" id="RU003331"/>
    </source>
</evidence>
<reference evidence="12" key="1">
    <citation type="submission" date="2020-10" db="EMBL/GenBank/DDBJ databases">
        <authorList>
            <person name="Gilroy R."/>
        </authorList>
    </citation>
    <scope>NUCLEOTIDE SEQUENCE</scope>
    <source>
        <strain evidence="12">ChiBcec15-4380</strain>
    </source>
</reference>
<feature type="binding site" evidence="8">
    <location>
        <begin position="132"/>
        <end position="133"/>
    </location>
    <ligand>
        <name>ATP</name>
        <dbReference type="ChEBI" id="CHEBI:30616"/>
    </ligand>
</feature>
<comment type="caution">
    <text evidence="8">Lacks conserved residue(s) required for the propagation of feature annotation.</text>
</comment>
<feature type="binding site" evidence="8">
    <location>
        <begin position="57"/>
        <end position="59"/>
    </location>
    <ligand>
        <name>AMP</name>
        <dbReference type="ChEBI" id="CHEBI:456215"/>
    </ligand>
</feature>
<evidence type="ECO:0000313" key="12">
    <source>
        <dbReference type="EMBL" id="HIR51627.1"/>
    </source>
</evidence>
<dbReference type="InterPro" id="IPR007862">
    <property type="entry name" value="Adenylate_kinase_lid-dom"/>
</dbReference>
<dbReference type="GO" id="GO:0005737">
    <property type="term" value="C:cytoplasm"/>
    <property type="evidence" value="ECO:0007669"/>
    <property type="project" value="UniProtKB-SubCell"/>
</dbReference>
<keyword evidence="4 8" id="KW-0547">Nucleotide-binding</keyword>
<keyword evidence="2 8" id="KW-0479">Metal-binding</keyword>
<comment type="caution">
    <text evidence="12">The sequence shown here is derived from an EMBL/GenBank/DDBJ whole genome shotgun (WGS) entry which is preliminary data.</text>
</comment>
<organism evidence="12 13">
    <name type="scientific">Candidatus Avoscillospira avicola</name>
    <dbReference type="NCBI Taxonomy" id="2840706"/>
    <lineage>
        <taxon>Bacteria</taxon>
        <taxon>Bacillati</taxon>
        <taxon>Bacillota</taxon>
        <taxon>Clostridia</taxon>
        <taxon>Eubacteriales</taxon>
        <taxon>Oscillospiraceae</taxon>
        <taxon>Oscillospiraceae incertae sedis</taxon>
        <taxon>Candidatus Avoscillospira</taxon>
    </lineage>
</organism>
<name>A0A9D1DJ59_9FIRM</name>
<dbReference type="InterPro" id="IPR006259">
    <property type="entry name" value="Adenyl_kin_sub"/>
</dbReference>
<evidence type="ECO:0000256" key="1">
    <source>
        <dbReference type="ARBA" id="ARBA00022679"/>
    </source>
</evidence>
<dbReference type="FunFam" id="3.40.50.300:FF:000106">
    <property type="entry name" value="Adenylate kinase mitochondrial"/>
    <property type="match status" value="1"/>
</dbReference>
<evidence type="ECO:0000256" key="9">
    <source>
        <dbReference type="RuleBase" id="RU003330"/>
    </source>
</evidence>
<feature type="binding site" evidence="8">
    <location>
        <position position="149"/>
    </location>
    <ligand>
        <name>Zn(2+)</name>
        <dbReference type="ChEBI" id="CHEBI:29105"/>
        <note>structural</note>
    </ligand>
</feature>
<dbReference type="GO" id="GO:0008270">
    <property type="term" value="F:zinc ion binding"/>
    <property type="evidence" value="ECO:0007669"/>
    <property type="project" value="UniProtKB-UniRule"/>
</dbReference>
<keyword evidence="1 8" id="KW-0808">Transferase</keyword>
<dbReference type="PRINTS" id="PR00094">
    <property type="entry name" value="ADENYLTKNASE"/>
</dbReference>
<comment type="subcellular location">
    <subcellularLocation>
        <location evidence="8 10">Cytoplasm</location>
    </subcellularLocation>
</comment>
<dbReference type="PANTHER" id="PTHR23359">
    <property type="entry name" value="NUCLEOTIDE KINASE"/>
    <property type="match status" value="1"/>
</dbReference>
<feature type="binding site" evidence="8">
    <location>
        <position position="195"/>
    </location>
    <ligand>
        <name>ATP</name>
        <dbReference type="ChEBI" id="CHEBI:30616"/>
    </ligand>
</feature>
<dbReference type="AlphaFoldDB" id="A0A9D1DJ59"/>
<accession>A0A9D1DJ59</accession>
<dbReference type="GO" id="GO:0005524">
    <property type="term" value="F:ATP binding"/>
    <property type="evidence" value="ECO:0007669"/>
    <property type="project" value="UniProtKB-UniRule"/>
</dbReference>
<proteinExistence type="inferred from homology"/>
<feature type="binding site" evidence="8">
    <location>
        <position position="36"/>
    </location>
    <ligand>
        <name>AMP</name>
        <dbReference type="ChEBI" id="CHEBI:456215"/>
    </ligand>
</feature>
<dbReference type="GO" id="GO:0004017">
    <property type="term" value="F:AMP kinase activity"/>
    <property type="evidence" value="ECO:0007669"/>
    <property type="project" value="UniProtKB-UniRule"/>
</dbReference>
<comment type="catalytic activity">
    <reaction evidence="8 10">
        <text>AMP + ATP = 2 ADP</text>
        <dbReference type="Rhea" id="RHEA:12973"/>
        <dbReference type="ChEBI" id="CHEBI:30616"/>
        <dbReference type="ChEBI" id="CHEBI:456215"/>
        <dbReference type="ChEBI" id="CHEBI:456216"/>
        <dbReference type="EC" id="2.7.4.3"/>
    </reaction>
</comment>
<feature type="binding site" evidence="8">
    <location>
        <position position="129"/>
    </location>
    <ligand>
        <name>Zn(2+)</name>
        <dbReference type="ChEBI" id="CHEBI:29105"/>
        <note>structural</note>
    </ligand>
</feature>
<feature type="binding site" evidence="8">
    <location>
        <position position="92"/>
    </location>
    <ligand>
        <name>AMP</name>
        <dbReference type="ChEBI" id="CHEBI:456215"/>
    </ligand>
</feature>
<feature type="binding site" evidence="8">
    <location>
        <position position="156"/>
    </location>
    <ligand>
        <name>AMP</name>
        <dbReference type="ChEBI" id="CHEBI:456215"/>
    </ligand>
</feature>
<feature type="domain" description="Adenylate kinase active site lid" evidence="11">
    <location>
        <begin position="123"/>
        <end position="158"/>
    </location>
</feature>
<dbReference type="NCBIfam" id="NF001380">
    <property type="entry name" value="PRK00279.1-2"/>
    <property type="match status" value="1"/>
</dbReference>
<feature type="binding site" evidence="8">
    <location>
        <position position="167"/>
    </location>
    <ligand>
        <name>AMP</name>
        <dbReference type="ChEBI" id="CHEBI:456215"/>
    </ligand>
</feature>
<dbReference type="CDD" id="cd01428">
    <property type="entry name" value="ADK"/>
    <property type="match status" value="1"/>
</dbReference>
<dbReference type="EC" id="2.7.4.3" evidence="8 10"/>
<keyword evidence="6 8" id="KW-0862">Zinc</keyword>
<keyword evidence="7 8" id="KW-0067">ATP-binding</keyword>
<evidence type="ECO:0000256" key="7">
    <source>
        <dbReference type="ARBA" id="ARBA00022840"/>
    </source>
</evidence>
<dbReference type="InterPro" id="IPR000850">
    <property type="entry name" value="Adenylat/UMP-CMP_kin"/>
</dbReference>
<feature type="binding site" evidence="8">
    <location>
        <begin position="10"/>
        <end position="15"/>
    </location>
    <ligand>
        <name>ATP</name>
        <dbReference type="ChEBI" id="CHEBI:30616"/>
    </ligand>
</feature>
<feature type="region of interest" description="NMP" evidence="8">
    <location>
        <begin position="30"/>
        <end position="59"/>
    </location>
</feature>
<dbReference type="Proteomes" id="UP000824239">
    <property type="component" value="Unassembled WGS sequence"/>
</dbReference>
<dbReference type="SUPFAM" id="SSF52540">
    <property type="entry name" value="P-loop containing nucleoside triphosphate hydrolases"/>
    <property type="match status" value="1"/>
</dbReference>
<protein>
    <recommendedName>
        <fullName evidence="8 10">Adenylate kinase</fullName>
        <shortName evidence="8">AK</shortName>
        <ecNumber evidence="8 10">2.7.4.3</ecNumber>
    </recommendedName>
    <alternativeName>
        <fullName evidence="8">ATP-AMP transphosphorylase</fullName>
    </alternativeName>
    <alternativeName>
        <fullName evidence="8">ATP:AMP phosphotransferase</fullName>
    </alternativeName>
    <alternativeName>
        <fullName evidence="8">Adenylate monophosphate kinase</fullName>
    </alternativeName>
</protein>
<keyword evidence="5 8" id="KW-0418">Kinase</keyword>
<sequence length="210" mass="22516">MKLILLGAPGAGKGTQAEILSKKLGIPTISTGNILREAIKNQTETGLKAKAFMDNGQLVPDDVIIGIVEERLAQPDCAEGYILDGMPRTIPQAEALEARGIHFDAVVSIEILDEVIEGRMTGRRVCTGCGASYHITAHPPKTENVCDVCGGALSIRKDDAPETVKSRLQVFHAETEPLKDFYAKLGLLKLIEGNQPIDSATQDILKALGM</sequence>
<comment type="similarity">
    <text evidence="8 9">Belongs to the adenylate kinase family.</text>
</comment>
<dbReference type="Pfam" id="PF00406">
    <property type="entry name" value="ADK"/>
    <property type="match status" value="1"/>
</dbReference>
<dbReference type="Gene3D" id="3.40.50.300">
    <property type="entry name" value="P-loop containing nucleotide triphosphate hydrolases"/>
    <property type="match status" value="1"/>
</dbReference>
<comment type="domain">
    <text evidence="8">Consists of three domains, a large central CORE domain and two small peripheral domains, NMPbind and LID, which undergo movements during catalysis. The LID domain closes over the site of phosphoryl transfer upon ATP binding. Assembling and dissambling the active center during each catalytic cycle provides an effective means to prevent ATP hydrolysis. Some bacteria have evolved a zinc-coordinating structure that stabilizes the LID domain.</text>
</comment>
<comment type="subunit">
    <text evidence="8 10">Monomer.</text>
</comment>
<dbReference type="Pfam" id="PF05191">
    <property type="entry name" value="ADK_lid"/>
    <property type="match status" value="1"/>
</dbReference>
<evidence type="ECO:0000256" key="5">
    <source>
        <dbReference type="ARBA" id="ARBA00022777"/>
    </source>
</evidence>
<dbReference type="HAMAP" id="MF_00235">
    <property type="entry name" value="Adenylate_kinase_Adk"/>
    <property type="match status" value="1"/>
</dbReference>
<dbReference type="NCBIfam" id="TIGR01351">
    <property type="entry name" value="adk"/>
    <property type="match status" value="1"/>
</dbReference>
<feature type="binding site" evidence="8">
    <location>
        <position position="126"/>
    </location>
    <ligand>
        <name>Zn(2+)</name>
        <dbReference type="ChEBI" id="CHEBI:29105"/>
        <note>structural</note>
    </ligand>
</feature>
<evidence type="ECO:0000256" key="3">
    <source>
        <dbReference type="ARBA" id="ARBA00022727"/>
    </source>
</evidence>
<evidence type="ECO:0000256" key="2">
    <source>
        <dbReference type="ARBA" id="ARBA00022723"/>
    </source>
</evidence>
<feature type="region of interest" description="LID" evidence="8">
    <location>
        <begin position="122"/>
        <end position="159"/>
    </location>
</feature>
<keyword evidence="8" id="KW-0963">Cytoplasm</keyword>
<dbReference type="EMBL" id="DVHE01000080">
    <property type="protein sequence ID" value="HIR51627.1"/>
    <property type="molecule type" value="Genomic_DNA"/>
</dbReference>
<evidence type="ECO:0000256" key="6">
    <source>
        <dbReference type="ARBA" id="ARBA00022833"/>
    </source>
</evidence>
<dbReference type="NCBIfam" id="NF001381">
    <property type="entry name" value="PRK00279.1-3"/>
    <property type="match status" value="1"/>
</dbReference>
<comment type="function">
    <text evidence="8">Catalyzes the reversible transfer of the terminal phosphate group between ATP and AMP. Plays an important role in cellular energy homeostasis and in adenine nucleotide metabolism.</text>
</comment>
<dbReference type="InterPro" id="IPR027417">
    <property type="entry name" value="P-loop_NTPase"/>
</dbReference>
<gene>
    <name evidence="8" type="primary">adk</name>
    <name evidence="12" type="ORF">IAA53_10230</name>
</gene>
<feature type="binding site" evidence="8">
    <location>
        <position position="146"/>
    </location>
    <ligand>
        <name>Zn(2+)</name>
        <dbReference type="ChEBI" id="CHEBI:29105"/>
        <note>structural</note>
    </ligand>
</feature>
<comment type="pathway">
    <text evidence="8">Purine metabolism; AMP biosynthesis via salvage pathway; AMP from ADP: step 1/1.</text>
</comment>
<evidence type="ECO:0000256" key="4">
    <source>
        <dbReference type="ARBA" id="ARBA00022741"/>
    </source>
</evidence>
<feature type="binding site" evidence="8">
    <location>
        <position position="123"/>
    </location>
    <ligand>
        <name>ATP</name>
        <dbReference type="ChEBI" id="CHEBI:30616"/>
    </ligand>
</feature>
<reference evidence="12" key="2">
    <citation type="journal article" date="2021" name="PeerJ">
        <title>Extensive microbial diversity within the chicken gut microbiome revealed by metagenomics and culture.</title>
        <authorList>
            <person name="Gilroy R."/>
            <person name="Ravi A."/>
            <person name="Getino M."/>
            <person name="Pursley I."/>
            <person name="Horton D.L."/>
            <person name="Alikhan N.F."/>
            <person name="Baker D."/>
            <person name="Gharbi K."/>
            <person name="Hall N."/>
            <person name="Watson M."/>
            <person name="Adriaenssens E.M."/>
            <person name="Foster-Nyarko E."/>
            <person name="Jarju S."/>
            <person name="Secka A."/>
            <person name="Antonio M."/>
            <person name="Oren A."/>
            <person name="Chaudhuri R.R."/>
            <person name="La Ragione R."/>
            <person name="Hildebrand F."/>
            <person name="Pallen M.J."/>
        </authorList>
    </citation>
    <scope>NUCLEOTIDE SEQUENCE</scope>
    <source>
        <strain evidence="12">ChiBcec15-4380</strain>
    </source>
</reference>
<feature type="binding site" evidence="8">
    <location>
        <position position="31"/>
    </location>
    <ligand>
        <name>AMP</name>
        <dbReference type="ChEBI" id="CHEBI:456215"/>
    </ligand>
</feature>
<evidence type="ECO:0000313" key="13">
    <source>
        <dbReference type="Proteomes" id="UP000824239"/>
    </source>
</evidence>
<evidence type="ECO:0000259" key="11">
    <source>
        <dbReference type="Pfam" id="PF05191"/>
    </source>
</evidence>
<keyword evidence="3 8" id="KW-0545">Nucleotide biosynthesis</keyword>